<name>A0A4D7QLK9_9HYPH</name>
<keyword evidence="6 8" id="KW-1133">Transmembrane helix</keyword>
<dbReference type="GO" id="GO:0009103">
    <property type="term" value="P:lipopolysaccharide biosynthetic process"/>
    <property type="evidence" value="ECO:0007669"/>
    <property type="project" value="UniProtKB-ARBA"/>
</dbReference>
<organism evidence="10 11">
    <name type="scientific">Phreatobacter aquaticus</name>
    <dbReference type="NCBI Taxonomy" id="2570229"/>
    <lineage>
        <taxon>Bacteria</taxon>
        <taxon>Pseudomonadati</taxon>
        <taxon>Pseudomonadota</taxon>
        <taxon>Alphaproteobacteria</taxon>
        <taxon>Hyphomicrobiales</taxon>
        <taxon>Phreatobacteraceae</taxon>
        <taxon>Phreatobacter</taxon>
    </lineage>
</organism>
<keyword evidence="5 8" id="KW-0812">Transmembrane</keyword>
<evidence type="ECO:0000256" key="2">
    <source>
        <dbReference type="ARBA" id="ARBA00022475"/>
    </source>
</evidence>
<feature type="transmembrane region" description="Helical" evidence="8">
    <location>
        <begin position="443"/>
        <end position="460"/>
    </location>
</feature>
<keyword evidence="7 8" id="KW-0472">Membrane</keyword>
<feature type="domain" description="Glycosyltransferase RgtA/B/C/D-like" evidence="9">
    <location>
        <begin position="84"/>
        <end position="226"/>
    </location>
</feature>
<feature type="transmembrane region" description="Helical" evidence="8">
    <location>
        <begin position="22"/>
        <end position="40"/>
    </location>
</feature>
<feature type="transmembrane region" description="Helical" evidence="8">
    <location>
        <begin position="152"/>
        <end position="170"/>
    </location>
</feature>
<protein>
    <submittedName>
        <fullName evidence="10">Glycosyltransferase family 39 protein</fullName>
    </submittedName>
</protein>
<evidence type="ECO:0000256" key="6">
    <source>
        <dbReference type="ARBA" id="ARBA00022989"/>
    </source>
</evidence>
<evidence type="ECO:0000313" key="10">
    <source>
        <dbReference type="EMBL" id="QCK86244.1"/>
    </source>
</evidence>
<feature type="transmembrane region" description="Helical" evidence="8">
    <location>
        <begin position="99"/>
        <end position="116"/>
    </location>
</feature>
<keyword evidence="11" id="KW-1185">Reference proteome</keyword>
<dbReference type="Proteomes" id="UP000298588">
    <property type="component" value="Chromosome"/>
</dbReference>
<dbReference type="AlphaFoldDB" id="A0A4D7QLK9"/>
<evidence type="ECO:0000256" key="5">
    <source>
        <dbReference type="ARBA" id="ARBA00022692"/>
    </source>
</evidence>
<evidence type="ECO:0000256" key="7">
    <source>
        <dbReference type="ARBA" id="ARBA00023136"/>
    </source>
</evidence>
<evidence type="ECO:0000259" key="9">
    <source>
        <dbReference type="Pfam" id="PF13231"/>
    </source>
</evidence>
<dbReference type="EMBL" id="CP039865">
    <property type="protein sequence ID" value="QCK86244.1"/>
    <property type="molecule type" value="Genomic_DNA"/>
</dbReference>
<gene>
    <name evidence="10" type="ORF">E8L99_11010</name>
</gene>
<evidence type="ECO:0000256" key="4">
    <source>
        <dbReference type="ARBA" id="ARBA00022679"/>
    </source>
</evidence>
<dbReference type="PANTHER" id="PTHR33908">
    <property type="entry name" value="MANNOSYLTRANSFERASE YKCB-RELATED"/>
    <property type="match status" value="1"/>
</dbReference>
<dbReference type="InterPro" id="IPR038731">
    <property type="entry name" value="RgtA/B/C-like"/>
</dbReference>
<dbReference type="Pfam" id="PF13231">
    <property type="entry name" value="PMT_2"/>
    <property type="match status" value="1"/>
</dbReference>
<evidence type="ECO:0000256" key="1">
    <source>
        <dbReference type="ARBA" id="ARBA00004651"/>
    </source>
</evidence>
<feature type="transmembrane region" description="Helical" evidence="8">
    <location>
        <begin position="305"/>
        <end position="330"/>
    </location>
</feature>
<keyword evidence="4 10" id="KW-0808">Transferase</keyword>
<dbReference type="InterPro" id="IPR050297">
    <property type="entry name" value="LipidA_mod_glycosyltrf_83"/>
</dbReference>
<keyword evidence="2" id="KW-1003">Cell membrane</keyword>
<dbReference type="GO" id="GO:0016763">
    <property type="term" value="F:pentosyltransferase activity"/>
    <property type="evidence" value="ECO:0007669"/>
    <property type="project" value="TreeGrafter"/>
</dbReference>
<feature type="transmembrane region" description="Helical" evidence="8">
    <location>
        <begin position="385"/>
        <end position="407"/>
    </location>
</feature>
<feature type="transmembrane region" description="Helical" evidence="8">
    <location>
        <begin position="122"/>
        <end position="140"/>
    </location>
</feature>
<reference evidence="10 11" key="1">
    <citation type="submission" date="2019-04" db="EMBL/GenBank/DDBJ databases">
        <title>Phreatobacter aquaticus sp. nov.</title>
        <authorList>
            <person name="Choi A."/>
            <person name="Baek K."/>
        </authorList>
    </citation>
    <scope>NUCLEOTIDE SEQUENCE [LARGE SCALE GENOMIC DNA]</scope>
    <source>
        <strain evidence="10 11">NMCR1094</strain>
    </source>
</reference>
<evidence type="ECO:0000313" key="11">
    <source>
        <dbReference type="Proteomes" id="UP000298588"/>
    </source>
</evidence>
<proteinExistence type="predicted"/>
<evidence type="ECO:0000256" key="8">
    <source>
        <dbReference type="SAM" id="Phobius"/>
    </source>
</evidence>
<feature type="transmembrane region" description="Helical" evidence="8">
    <location>
        <begin position="71"/>
        <end position="92"/>
    </location>
</feature>
<dbReference type="PANTHER" id="PTHR33908:SF11">
    <property type="entry name" value="MEMBRANE PROTEIN"/>
    <property type="match status" value="1"/>
</dbReference>
<comment type="subcellular location">
    <subcellularLocation>
        <location evidence="1">Cell membrane</location>
        <topology evidence="1">Multi-pass membrane protein</topology>
    </subcellularLocation>
</comment>
<feature type="transmembrane region" description="Helical" evidence="8">
    <location>
        <begin position="413"/>
        <end position="431"/>
    </location>
</feature>
<accession>A0A4D7QLK9</accession>
<keyword evidence="3" id="KW-0328">Glycosyltransferase</keyword>
<feature type="transmembrane region" description="Helical" evidence="8">
    <location>
        <begin position="350"/>
        <end position="373"/>
    </location>
</feature>
<evidence type="ECO:0000256" key="3">
    <source>
        <dbReference type="ARBA" id="ARBA00022676"/>
    </source>
</evidence>
<feature type="transmembrane region" description="Helical" evidence="8">
    <location>
        <begin position="264"/>
        <end position="293"/>
    </location>
</feature>
<dbReference type="OrthoDB" id="915562at2"/>
<sequence length="557" mass="59795">MSLPAPLHTSAAAAGVRSSPDVICLLILVGSWLAAIAVVGPRGDFPIVDDWAYAVTVKALVQDHRLVFSEWIATNNLTSALWGSLFALVFGFSFETLRLSTLVAGFLGGAALYGWVRQAGFSPASALMAAFCLMFNPIYFQLSFSFMTDVPFTAALTIALALITRGVLAGRPGATAGGWAAALFALLMRQVGMAIPLAHAAANIVTRRPTWRGMAVAILPVVAFVAVQRGYARFLAETGRMPELYGMQSDAMWKMLAGPVAESIPVAAVFLLYLLLYLGLFLSPLAPGFVGAAYRDLGARWRPPIVLLVVALTVATTVALLALGHPMPIWHDALTVGGLGVSGDGPPAPGVMWVIVTVVSALSGWALFVALIAHGFAWRRWSPGMPWLMVFAGCTALIIAAPVAFISFRFDRYLVPMMPCLIMVGVIGACAARPDDQRGSSQAAFAILMAMMAAFSIAGTKDYMASRAVHDAAVRSLLDQGIPSERIDAGWVFNGYRNFGRFGTVRDMYSWLLTPDYRVASRPAPGYDIIESRPVQRWLPWAIGRTPILVMRRQAAP</sequence>
<dbReference type="KEGG" id="paqt:E8L99_11010"/>
<dbReference type="GO" id="GO:0005886">
    <property type="term" value="C:plasma membrane"/>
    <property type="evidence" value="ECO:0007669"/>
    <property type="project" value="UniProtKB-SubCell"/>
</dbReference>
<feature type="transmembrane region" description="Helical" evidence="8">
    <location>
        <begin position="210"/>
        <end position="231"/>
    </location>
</feature>
<feature type="transmembrane region" description="Helical" evidence="8">
    <location>
        <begin position="176"/>
        <end position="198"/>
    </location>
</feature>